<dbReference type="SMART" id="SM01198">
    <property type="entry name" value="FBA"/>
    <property type="match status" value="1"/>
</dbReference>
<dbReference type="GO" id="GO:0005737">
    <property type="term" value="C:cytoplasm"/>
    <property type="evidence" value="ECO:0007669"/>
    <property type="project" value="TreeGrafter"/>
</dbReference>
<dbReference type="SUPFAM" id="SSF49785">
    <property type="entry name" value="Galactose-binding domain-like"/>
    <property type="match status" value="1"/>
</dbReference>
<dbReference type="PROSITE" id="PS51114">
    <property type="entry name" value="FBA"/>
    <property type="match status" value="1"/>
</dbReference>
<dbReference type="FunFam" id="2.60.120.260:FF:000012">
    <property type="entry name" value="F-box only protein 2"/>
    <property type="match status" value="1"/>
</dbReference>
<dbReference type="Ensembl" id="ENSDNVT00000013203.1">
    <property type="protein sequence ID" value="ENSDNVP00000010946.1"/>
    <property type="gene ID" value="ENSDNVG00000007752.1"/>
</dbReference>
<evidence type="ECO:0000259" key="1">
    <source>
        <dbReference type="PROSITE" id="PS51114"/>
    </source>
</evidence>
<dbReference type="GO" id="GO:0019005">
    <property type="term" value="C:SCF ubiquitin ligase complex"/>
    <property type="evidence" value="ECO:0007669"/>
    <property type="project" value="TreeGrafter"/>
</dbReference>
<proteinExistence type="predicted"/>
<protein>
    <submittedName>
        <fullName evidence="2">F-box only protein 27-like</fullName>
    </submittedName>
</protein>
<dbReference type="Gene3D" id="2.60.120.260">
    <property type="entry name" value="Galactose-binding domain-like"/>
    <property type="match status" value="1"/>
</dbReference>
<dbReference type="InterPro" id="IPR039752">
    <property type="entry name" value="F-box_only"/>
</dbReference>
<dbReference type="PANTHER" id="PTHR12125">
    <property type="entry name" value="F-BOX ONLY PROTEIN 6-LIKE PROTEIN"/>
    <property type="match status" value="1"/>
</dbReference>
<reference evidence="2" key="2">
    <citation type="submission" date="2025-09" db="UniProtKB">
        <authorList>
            <consortium name="Ensembl"/>
        </authorList>
    </citation>
    <scope>IDENTIFICATION</scope>
</reference>
<dbReference type="Pfam" id="PF04300">
    <property type="entry name" value="FBA"/>
    <property type="match status" value="1"/>
</dbReference>
<dbReference type="GO" id="GO:0036503">
    <property type="term" value="P:ERAD pathway"/>
    <property type="evidence" value="ECO:0007669"/>
    <property type="project" value="TreeGrafter"/>
</dbReference>
<dbReference type="GO" id="GO:0031146">
    <property type="term" value="P:SCF-dependent proteasomal ubiquitin-dependent protein catabolic process"/>
    <property type="evidence" value="ECO:0007669"/>
    <property type="project" value="TreeGrafter"/>
</dbReference>
<sequence length="169" mass="19011">EEQENRHPLEGAPAQTCFVSSYNWCSKSQLIDLLAEGFWEELLDIHQPEIHISDWWGARADCGCKYSLHVRLLAADRRAVLATFEAQPEPVPQWNDQQYRQVSAAPPELSPGVSHVFRHYGPGVRYIHFCHRGKDTQFWAGHYGARVTHSAVVLRLGPPAAPLPPSAAH</sequence>
<dbReference type="Proteomes" id="UP000694423">
    <property type="component" value="Unplaced"/>
</dbReference>
<name>A0A8C4P702_DRONO</name>
<accession>A0A8C4P702</accession>
<evidence type="ECO:0000313" key="2">
    <source>
        <dbReference type="Ensembl" id="ENSDNVP00000010946.1"/>
    </source>
</evidence>
<dbReference type="AlphaFoldDB" id="A0A8C4P702"/>
<reference evidence="2" key="1">
    <citation type="submission" date="2025-08" db="UniProtKB">
        <authorList>
            <consortium name="Ensembl"/>
        </authorList>
    </citation>
    <scope>IDENTIFICATION</scope>
</reference>
<dbReference type="InterPro" id="IPR008979">
    <property type="entry name" value="Galactose-bd-like_sf"/>
</dbReference>
<feature type="domain" description="FBA" evidence="1">
    <location>
        <begin position="1"/>
        <end position="156"/>
    </location>
</feature>
<evidence type="ECO:0000313" key="3">
    <source>
        <dbReference type="Proteomes" id="UP000694423"/>
    </source>
</evidence>
<keyword evidence="3" id="KW-1185">Reference proteome</keyword>
<dbReference type="GO" id="GO:0006516">
    <property type="term" value="P:glycoprotein catabolic process"/>
    <property type="evidence" value="ECO:0007669"/>
    <property type="project" value="TreeGrafter"/>
</dbReference>
<dbReference type="InterPro" id="IPR007397">
    <property type="entry name" value="F-box-assoc_dom"/>
</dbReference>
<dbReference type="GO" id="GO:0061630">
    <property type="term" value="F:ubiquitin protein ligase activity"/>
    <property type="evidence" value="ECO:0007669"/>
    <property type="project" value="TreeGrafter"/>
</dbReference>
<organism evidence="2 3">
    <name type="scientific">Dromaius novaehollandiae</name>
    <name type="common">Emu</name>
    <dbReference type="NCBI Taxonomy" id="8790"/>
    <lineage>
        <taxon>Eukaryota</taxon>
        <taxon>Metazoa</taxon>
        <taxon>Chordata</taxon>
        <taxon>Craniata</taxon>
        <taxon>Vertebrata</taxon>
        <taxon>Euteleostomi</taxon>
        <taxon>Archelosauria</taxon>
        <taxon>Archosauria</taxon>
        <taxon>Dinosauria</taxon>
        <taxon>Saurischia</taxon>
        <taxon>Theropoda</taxon>
        <taxon>Coelurosauria</taxon>
        <taxon>Aves</taxon>
        <taxon>Palaeognathae</taxon>
        <taxon>Casuariiformes</taxon>
        <taxon>Dromaiidae</taxon>
        <taxon>Dromaius</taxon>
    </lineage>
</organism>
<dbReference type="PANTHER" id="PTHR12125:SF9">
    <property type="entry name" value="F-BOX ONLY PROTEIN 27"/>
    <property type="match status" value="1"/>
</dbReference>